<gene>
    <name evidence="2" type="ORF">SKAU_G00038470</name>
</gene>
<feature type="region of interest" description="Disordered" evidence="1">
    <location>
        <begin position="86"/>
        <end position="113"/>
    </location>
</feature>
<evidence type="ECO:0000313" key="3">
    <source>
        <dbReference type="Proteomes" id="UP001152622"/>
    </source>
</evidence>
<feature type="compositionally biased region" description="Basic and acidic residues" evidence="1">
    <location>
        <begin position="23"/>
        <end position="37"/>
    </location>
</feature>
<dbReference type="EMBL" id="JAINUF010000001">
    <property type="protein sequence ID" value="KAJ8383069.1"/>
    <property type="molecule type" value="Genomic_DNA"/>
</dbReference>
<reference evidence="2" key="1">
    <citation type="journal article" date="2023" name="Science">
        <title>Genome structures resolve the early diversification of teleost fishes.</title>
        <authorList>
            <person name="Parey E."/>
            <person name="Louis A."/>
            <person name="Montfort J."/>
            <person name="Bouchez O."/>
            <person name="Roques C."/>
            <person name="Iampietro C."/>
            <person name="Lluch J."/>
            <person name="Castinel A."/>
            <person name="Donnadieu C."/>
            <person name="Desvignes T."/>
            <person name="Floi Bucao C."/>
            <person name="Jouanno E."/>
            <person name="Wen M."/>
            <person name="Mejri S."/>
            <person name="Dirks R."/>
            <person name="Jansen H."/>
            <person name="Henkel C."/>
            <person name="Chen W.J."/>
            <person name="Zahm M."/>
            <person name="Cabau C."/>
            <person name="Klopp C."/>
            <person name="Thompson A.W."/>
            <person name="Robinson-Rechavi M."/>
            <person name="Braasch I."/>
            <person name="Lecointre G."/>
            <person name="Bobe J."/>
            <person name="Postlethwait J.H."/>
            <person name="Berthelot C."/>
            <person name="Roest Crollius H."/>
            <person name="Guiguen Y."/>
        </authorList>
    </citation>
    <scope>NUCLEOTIDE SEQUENCE</scope>
    <source>
        <strain evidence="2">WJC10195</strain>
    </source>
</reference>
<feature type="region of interest" description="Disordered" evidence="1">
    <location>
        <begin position="1"/>
        <end position="47"/>
    </location>
</feature>
<feature type="compositionally biased region" description="Polar residues" evidence="1">
    <location>
        <begin position="8"/>
        <end position="19"/>
    </location>
</feature>
<comment type="caution">
    <text evidence="2">The sequence shown here is derived from an EMBL/GenBank/DDBJ whole genome shotgun (WGS) entry which is preliminary data.</text>
</comment>
<organism evidence="2 3">
    <name type="scientific">Synaphobranchus kaupii</name>
    <name type="common">Kaup's arrowtooth eel</name>
    <dbReference type="NCBI Taxonomy" id="118154"/>
    <lineage>
        <taxon>Eukaryota</taxon>
        <taxon>Metazoa</taxon>
        <taxon>Chordata</taxon>
        <taxon>Craniata</taxon>
        <taxon>Vertebrata</taxon>
        <taxon>Euteleostomi</taxon>
        <taxon>Actinopterygii</taxon>
        <taxon>Neopterygii</taxon>
        <taxon>Teleostei</taxon>
        <taxon>Anguilliformes</taxon>
        <taxon>Synaphobranchidae</taxon>
        <taxon>Synaphobranchus</taxon>
    </lineage>
</organism>
<dbReference type="AlphaFoldDB" id="A0A9Q1JHL9"/>
<evidence type="ECO:0000256" key="1">
    <source>
        <dbReference type="SAM" id="MobiDB-lite"/>
    </source>
</evidence>
<sequence>MGHRQKGTLFSDTERTLTASPHRGPELDPPLESRDPITTDGVAGGQRQTDYSLSNLIHYTTVTEHLCLSHGSVGRNGVARSYRDVLPPPSEAGRIQHGPFHRWGRGDRETSNDSGQEWALLRWNVPTVQSKASTGP</sequence>
<protein>
    <submittedName>
        <fullName evidence="2">Uncharacterized protein</fullName>
    </submittedName>
</protein>
<dbReference type="Proteomes" id="UP001152622">
    <property type="component" value="Chromosome 1"/>
</dbReference>
<evidence type="ECO:0000313" key="2">
    <source>
        <dbReference type="EMBL" id="KAJ8383069.1"/>
    </source>
</evidence>
<keyword evidence="3" id="KW-1185">Reference proteome</keyword>
<accession>A0A9Q1JHL9</accession>
<proteinExistence type="predicted"/>
<name>A0A9Q1JHL9_SYNKA</name>